<dbReference type="Pfam" id="PF13404">
    <property type="entry name" value="HTH_AsnC-type"/>
    <property type="match status" value="1"/>
</dbReference>
<dbReference type="SMART" id="SM00344">
    <property type="entry name" value="HTH_ASNC"/>
    <property type="match status" value="1"/>
</dbReference>
<keyword evidence="3" id="KW-0804">Transcription</keyword>
<dbReference type="SUPFAM" id="SSF54909">
    <property type="entry name" value="Dimeric alpha+beta barrel"/>
    <property type="match status" value="1"/>
</dbReference>
<dbReference type="PANTHER" id="PTHR30154">
    <property type="entry name" value="LEUCINE-RESPONSIVE REGULATORY PROTEIN"/>
    <property type="match status" value="1"/>
</dbReference>
<dbReference type="InterPro" id="IPR011008">
    <property type="entry name" value="Dimeric_a/b-barrel"/>
</dbReference>
<dbReference type="InterPro" id="IPR019888">
    <property type="entry name" value="Tscrpt_reg_AsnC-like"/>
</dbReference>
<keyword evidence="6" id="KW-1185">Reference proteome</keyword>
<dbReference type="Proteomes" id="UP000567293">
    <property type="component" value="Unassembled WGS sequence"/>
</dbReference>
<dbReference type="PROSITE" id="PS00519">
    <property type="entry name" value="HTH_ASNC_1"/>
    <property type="match status" value="1"/>
</dbReference>
<organism evidence="5 6">
    <name type="scientific">Candidatus Acidiferrum panamense</name>
    <dbReference type="NCBI Taxonomy" id="2741543"/>
    <lineage>
        <taxon>Bacteria</taxon>
        <taxon>Pseudomonadati</taxon>
        <taxon>Acidobacteriota</taxon>
        <taxon>Terriglobia</taxon>
        <taxon>Candidatus Acidiferrales</taxon>
        <taxon>Candidatus Acidiferrum</taxon>
    </lineage>
</organism>
<sequence>MDPIDAKILNLLQEDCSRSLAELGRAVGLSTSGVNERLKRLRARGDIRAYVALVDPQALGYATCAFVQVAVEGQENEQAFLAAAMDMVEVQEIHHVSGEFPLLLKLWARDIAHLDDLLNNTLKVQTGVLRVQTSVVLSSPKDHVTGLNAKP</sequence>
<dbReference type="GO" id="GO:0006355">
    <property type="term" value="P:regulation of DNA-templated transcription"/>
    <property type="evidence" value="ECO:0007669"/>
    <property type="project" value="UniProtKB-ARBA"/>
</dbReference>
<dbReference type="GO" id="GO:0005829">
    <property type="term" value="C:cytosol"/>
    <property type="evidence" value="ECO:0007669"/>
    <property type="project" value="TreeGrafter"/>
</dbReference>
<evidence type="ECO:0000256" key="1">
    <source>
        <dbReference type="ARBA" id="ARBA00023015"/>
    </source>
</evidence>
<dbReference type="InterPro" id="IPR036388">
    <property type="entry name" value="WH-like_DNA-bd_sf"/>
</dbReference>
<evidence type="ECO:0000256" key="2">
    <source>
        <dbReference type="ARBA" id="ARBA00023125"/>
    </source>
</evidence>
<dbReference type="PRINTS" id="PR00033">
    <property type="entry name" value="HTHASNC"/>
</dbReference>
<dbReference type="AlphaFoldDB" id="A0A7V8SWP9"/>
<dbReference type="InterPro" id="IPR036390">
    <property type="entry name" value="WH_DNA-bd_sf"/>
</dbReference>
<dbReference type="GO" id="GO:0043200">
    <property type="term" value="P:response to amino acid"/>
    <property type="evidence" value="ECO:0007669"/>
    <property type="project" value="TreeGrafter"/>
</dbReference>
<dbReference type="EMBL" id="JACDQQ010000885">
    <property type="protein sequence ID" value="MBA0085153.1"/>
    <property type="molecule type" value="Genomic_DNA"/>
</dbReference>
<gene>
    <name evidence="5" type="ORF">HRJ53_09160</name>
</gene>
<dbReference type="Pfam" id="PF01037">
    <property type="entry name" value="AsnC_trans_reg"/>
    <property type="match status" value="1"/>
</dbReference>
<protein>
    <submittedName>
        <fullName evidence="5">Lrp/AsnC family transcriptional regulator</fullName>
    </submittedName>
</protein>
<accession>A0A7V8SWP9</accession>
<dbReference type="InterPro" id="IPR019887">
    <property type="entry name" value="Tscrpt_reg_AsnC/Lrp_C"/>
</dbReference>
<dbReference type="PROSITE" id="PS50956">
    <property type="entry name" value="HTH_ASNC_2"/>
    <property type="match status" value="1"/>
</dbReference>
<reference evidence="5" key="1">
    <citation type="submission" date="2020-06" db="EMBL/GenBank/DDBJ databases">
        <title>Legume-microbial interactions unlock mineral nutrients during tropical forest succession.</title>
        <authorList>
            <person name="Epihov D.Z."/>
        </authorList>
    </citation>
    <scope>NUCLEOTIDE SEQUENCE [LARGE SCALE GENOMIC DNA]</scope>
    <source>
        <strain evidence="5">Pan2503</strain>
    </source>
</reference>
<dbReference type="SUPFAM" id="SSF46785">
    <property type="entry name" value="Winged helix' DNA-binding domain"/>
    <property type="match status" value="1"/>
</dbReference>
<evidence type="ECO:0000313" key="6">
    <source>
        <dbReference type="Proteomes" id="UP000567293"/>
    </source>
</evidence>
<dbReference type="Gene3D" id="1.10.10.10">
    <property type="entry name" value="Winged helix-like DNA-binding domain superfamily/Winged helix DNA-binding domain"/>
    <property type="match status" value="1"/>
</dbReference>
<dbReference type="InterPro" id="IPR011991">
    <property type="entry name" value="ArsR-like_HTH"/>
</dbReference>
<dbReference type="InterPro" id="IPR019885">
    <property type="entry name" value="Tscrpt_reg_HTH_AsnC-type_CS"/>
</dbReference>
<dbReference type="CDD" id="cd00090">
    <property type="entry name" value="HTH_ARSR"/>
    <property type="match status" value="1"/>
</dbReference>
<evidence type="ECO:0000256" key="3">
    <source>
        <dbReference type="ARBA" id="ARBA00023163"/>
    </source>
</evidence>
<dbReference type="PANTHER" id="PTHR30154:SF53">
    <property type="entry name" value="HTH-TYPE TRANSCRIPTIONAL REGULATOR LRPC"/>
    <property type="match status" value="1"/>
</dbReference>
<evidence type="ECO:0000313" key="5">
    <source>
        <dbReference type="EMBL" id="MBA0085153.1"/>
    </source>
</evidence>
<comment type="caution">
    <text evidence="5">The sequence shown here is derived from an EMBL/GenBank/DDBJ whole genome shotgun (WGS) entry which is preliminary data.</text>
</comment>
<dbReference type="Gene3D" id="3.30.70.920">
    <property type="match status" value="1"/>
</dbReference>
<proteinExistence type="predicted"/>
<keyword evidence="2" id="KW-0238">DNA-binding</keyword>
<name>A0A7V8SWP9_9BACT</name>
<feature type="domain" description="HTH asnC-type" evidence="4">
    <location>
        <begin position="1"/>
        <end position="62"/>
    </location>
</feature>
<evidence type="ECO:0000259" key="4">
    <source>
        <dbReference type="PROSITE" id="PS50956"/>
    </source>
</evidence>
<keyword evidence="1" id="KW-0805">Transcription regulation</keyword>
<dbReference type="GO" id="GO:0043565">
    <property type="term" value="F:sequence-specific DNA binding"/>
    <property type="evidence" value="ECO:0007669"/>
    <property type="project" value="InterPro"/>
</dbReference>
<dbReference type="InterPro" id="IPR000485">
    <property type="entry name" value="AsnC-type_HTH_dom"/>
</dbReference>